<dbReference type="RefSeq" id="WP_215627619.1">
    <property type="nucleotide sequence ID" value="NZ_CP067089.2"/>
</dbReference>
<gene>
    <name evidence="1" type="ORF">JFL75_05185</name>
</gene>
<dbReference type="SUPFAM" id="SSF160719">
    <property type="entry name" value="gpW/gp25-like"/>
    <property type="match status" value="1"/>
</dbReference>
<sequence length="112" mass="12575">MTETSTVKLEQWTDIRELVLMCIGTDKGTWWGDPTFGSELWKLRQTGKVDGKTTGMVQQMILDCLWWLKEDGLAAEISCEAFQAGKDTIAYSLQVSRPDGTSLTIKDVWNGI</sequence>
<dbReference type="EMBL" id="CP067089">
    <property type="protein sequence ID" value="QQO10315.1"/>
    <property type="molecule type" value="Genomic_DNA"/>
</dbReference>
<dbReference type="Proteomes" id="UP000595917">
    <property type="component" value="Chromosome"/>
</dbReference>
<proteinExistence type="predicted"/>
<keyword evidence="2" id="KW-1185">Reference proteome</keyword>
<reference evidence="1" key="1">
    <citation type="submission" date="2021-01" db="EMBL/GenBank/DDBJ databases">
        <title>Description of Breznakiella homolactica.</title>
        <authorList>
            <person name="Song Y."/>
            <person name="Brune A."/>
        </authorList>
    </citation>
    <scope>NUCLEOTIDE SEQUENCE</scope>
    <source>
        <strain evidence="1">RmG30</strain>
    </source>
</reference>
<dbReference type="Pfam" id="PF07409">
    <property type="entry name" value="GP46"/>
    <property type="match status" value="1"/>
</dbReference>
<dbReference type="KEGG" id="bhc:JFL75_05185"/>
<dbReference type="AlphaFoldDB" id="A0A7T7XPW5"/>
<evidence type="ECO:0000313" key="2">
    <source>
        <dbReference type="Proteomes" id="UP000595917"/>
    </source>
</evidence>
<accession>A0A7T7XPW5</accession>
<dbReference type="Gene3D" id="3.10.450.40">
    <property type="match status" value="1"/>
</dbReference>
<evidence type="ECO:0000313" key="1">
    <source>
        <dbReference type="EMBL" id="QQO10315.1"/>
    </source>
</evidence>
<name>A0A7T7XPW5_9SPIR</name>
<dbReference type="InterPro" id="IPR010877">
    <property type="entry name" value="Phage_Mu_Gp46"/>
</dbReference>
<organism evidence="1 2">
    <name type="scientific">Breznakiella homolactica</name>
    <dbReference type="NCBI Taxonomy" id="2798577"/>
    <lineage>
        <taxon>Bacteria</taxon>
        <taxon>Pseudomonadati</taxon>
        <taxon>Spirochaetota</taxon>
        <taxon>Spirochaetia</taxon>
        <taxon>Spirochaetales</taxon>
        <taxon>Breznakiellaceae</taxon>
        <taxon>Breznakiella</taxon>
    </lineage>
</organism>
<protein>
    <submittedName>
        <fullName evidence="1">Phage GP46 family protein</fullName>
    </submittedName>
</protein>